<sequence>MSDSPAPTETADKPVNSEAPTTREAVLVVVGVDVAGTSVLATGYVSGVIEDGGRCVFEFTHDADVVTIEQAGVADRMSTSCSSGQVPLERFDRGTWMAVLAYEGLSGETTTSEPIDLEIP</sequence>
<keyword evidence="3" id="KW-1185">Reference proteome</keyword>
<name>A0A3M8AAP9_9MICO</name>
<evidence type="ECO:0000256" key="1">
    <source>
        <dbReference type="SAM" id="MobiDB-lite"/>
    </source>
</evidence>
<dbReference type="RefSeq" id="WP_138708069.1">
    <property type="nucleotide sequence ID" value="NZ_JBHSNT010000059.1"/>
</dbReference>
<evidence type="ECO:0000313" key="2">
    <source>
        <dbReference type="EMBL" id="RNB48204.1"/>
    </source>
</evidence>
<accession>A0A3M8AAP9</accession>
<dbReference type="Proteomes" id="UP000275048">
    <property type="component" value="Unassembled WGS sequence"/>
</dbReference>
<dbReference type="OrthoDB" id="4981587at2"/>
<feature type="region of interest" description="Disordered" evidence="1">
    <location>
        <begin position="1"/>
        <end position="22"/>
    </location>
</feature>
<organism evidence="2 3">
    <name type="scientific">Agromyces tardus</name>
    <dbReference type="NCBI Taxonomy" id="2583849"/>
    <lineage>
        <taxon>Bacteria</taxon>
        <taxon>Bacillati</taxon>
        <taxon>Actinomycetota</taxon>
        <taxon>Actinomycetes</taxon>
        <taxon>Micrococcales</taxon>
        <taxon>Microbacteriaceae</taxon>
        <taxon>Agromyces</taxon>
    </lineage>
</organism>
<evidence type="ECO:0000313" key="3">
    <source>
        <dbReference type="Proteomes" id="UP000275048"/>
    </source>
</evidence>
<protein>
    <submittedName>
        <fullName evidence="2">Uncharacterized protein</fullName>
    </submittedName>
</protein>
<dbReference type="EMBL" id="RHHB01000021">
    <property type="protein sequence ID" value="RNB48204.1"/>
    <property type="molecule type" value="Genomic_DNA"/>
</dbReference>
<comment type="caution">
    <text evidence="2">The sequence shown here is derived from an EMBL/GenBank/DDBJ whole genome shotgun (WGS) entry which is preliminary data.</text>
</comment>
<dbReference type="AlphaFoldDB" id="A0A3M8AAP9"/>
<reference evidence="2 3" key="1">
    <citation type="submission" date="2018-10" db="EMBL/GenBank/DDBJ databases">
        <title>Isolation, diversity and antibacterial activity of antinobacteria from the wheat rhizosphere soil.</title>
        <authorList>
            <person name="Sun T."/>
        </authorList>
    </citation>
    <scope>NUCLEOTIDE SEQUENCE [LARGE SCALE GENOMIC DNA]</scope>
    <source>
        <strain evidence="2 3">SJ-23</strain>
    </source>
</reference>
<gene>
    <name evidence="2" type="ORF">EDM22_11340</name>
</gene>
<proteinExistence type="predicted"/>